<evidence type="ECO:0000313" key="1">
    <source>
        <dbReference type="EMBL" id="EAX94103.1"/>
    </source>
</evidence>
<keyword evidence="2" id="KW-1185">Reference proteome</keyword>
<evidence type="ECO:0000313" key="2">
    <source>
        <dbReference type="Proteomes" id="UP000001542"/>
    </source>
</evidence>
<dbReference type="VEuPathDB" id="TrichDB:TVAGG3_0077070"/>
<reference evidence="1" key="1">
    <citation type="submission" date="2006-10" db="EMBL/GenBank/DDBJ databases">
        <authorList>
            <person name="Amadeo P."/>
            <person name="Zhao Q."/>
            <person name="Wortman J."/>
            <person name="Fraser-Liggett C."/>
            <person name="Carlton J."/>
        </authorList>
    </citation>
    <scope>NUCLEOTIDE SEQUENCE</scope>
    <source>
        <strain evidence="1">G3</strain>
    </source>
</reference>
<dbReference type="Proteomes" id="UP000001542">
    <property type="component" value="Unassembled WGS sequence"/>
</dbReference>
<sequence length="432" mass="50448">MEAIGNENDYNVYIIIPKQTEEQSTISFAIIDTTGNSVIKYFDLTNIKIIPAPKIYSSSAIRANYELYSVPDFSFELIYICDFQTMKVQYRDNISNTNFQDAISISSLNDQNIFTVKAKFRGNPIDFKFIDKFGRYEIANYRFDSVLYPREYACDVKNDYSLYFQGEEVTVTCKQNNYFMEMSSYSEKEFYFVDYSDGEKFKLITVSSNKTVEFSLTLPYTTNLFKSIFYIHQRFVEIPDWNFRETVLAYIYKSLQIDFNISEIHETKIKININTSYRIGNDYEVFYAIGPDSKTEGTEFHSLGKVSSFRKQEFEIPYQLSNEKYLMTIKILYANNEKEAKVSKVINNERTLFPLDYGKSKLNNSDYYILAGSTVILSPVPSNSSLQAYADILDKRYTLLKNNVVAKFSALILKFNFLKLNMFFYSLINMIQ</sequence>
<proteinExistence type="predicted"/>
<dbReference type="InParanoid" id="A2FLX0"/>
<reference evidence="1" key="2">
    <citation type="journal article" date="2007" name="Science">
        <title>Draft genome sequence of the sexually transmitted pathogen Trichomonas vaginalis.</title>
        <authorList>
            <person name="Carlton J.M."/>
            <person name="Hirt R.P."/>
            <person name="Silva J.C."/>
            <person name="Delcher A.L."/>
            <person name="Schatz M."/>
            <person name="Zhao Q."/>
            <person name="Wortman J.R."/>
            <person name="Bidwell S.L."/>
            <person name="Alsmark U.C.M."/>
            <person name="Besteiro S."/>
            <person name="Sicheritz-Ponten T."/>
            <person name="Noel C.J."/>
            <person name="Dacks J.B."/>
            <person name="Foster P.G."/>
            <person name="Simillion C."/>
            <person name="Van de Peer Y."/>
            <person name="Miranda-Saavedra D."/>
            <person name="Barton G.J."/>
            <person name="Westrop G.D."/>
            <person name="Mueller S."/>
            <person name="Dessi D."/>
            <person name="Fiori P.L."/>
            <person name="Ren Q."/>
            <person name="Paulsen I."/>
            <person name="Zhang H."/>
            <person name="Bastida-Corcuera F.D."/>
            <person name="Simoes-Barbosa A."/>
            <person name="Brown M.T."/>
            <person name="Hayes R.D."/>
            <person name="Mukherjee M."/>
            <person name="Okumura C.Y."/>
            <person name="Schneider R."/>
            <person name="Smith A.J."/>
            <person name="Vanacova S."/>
            <person name="Villalvazo M."/>
            <person name="Haas B.J."/>
            <person name="Pertea M."/>
            <person name="Feldblyum T.V."/>
            <person name="Utterback T.R."/>
            <person name="Shu C.L."/>
            <person name="Osoegawa K."/>
            <person name="de Jong P.J."/>
            <person name="Hrdy I."/>
            <person name="Horvathova L."/>
            <person name="Zubacova Z."/>
            <person name="Dolezal P."/>
            <person name="Malik S.B."/>
            <person name="Logsdon J.M. Jr."/>
            <person name="Henze K."/>
            <person name="Gupta A."/>
            <person name="Wang C.C."/>
            <person name="Dunne R.L."/>
            <person name="Upcroft J.A."/>
            <person name="Upcroft P."/>
            <person name="White O."/>
            <person name="Salzberg S.L."/>
            <person name="Tang P."/>
            <person name="Chiu C.-H."/>
            <person name="Lee Y.-S."/>
            <person name="Embley T.M."/>
            <person name="Coombs G.H."/>
            <person name="Mottram J.C."/>
            <person name="Tachezy J."/>
            <person name="Fraser-Liggett C.M."/>
            <person name="Johnson P.J."/>
        </authorList>
    </citation>
    <scope>NUCLEOTIDE SEQUENCE [LARGE SCALE GENOMIC DNA]</scope>
    <source>
        <strain evidence="1">G3</strain>
    </source>
</reference>
<dbReference type="VEuPathDB" id="TrichDB:TVAG_336660"/>
<name>A2FLX0_TRIV3</name>
<dbReference type="AlphaFoldDB" id="A2FLX0"/>
<gene>
    <name evidence="1" type="ORF">TVAG_336660</name>
</gene>
<organism evidence="1 2">
    <name type="scientific">Trichomonas vaginalis (strain ATCC PRA-98 / G3)</name>
    <dbReference type="NCBI Taxonomy" id="412133"/>
    <lineage>
        <taxon>Eukaryota</taxon>
        <taxon>Metamonada</taxon>
        <taxon>Parabasalia</taxon>
        <taxon>Trichomonadida</taxon>
        <taxon>Trichomonadidae</taxon>
        <taxon>Trichomonas</taxon>
    </lineage>
</organism>
<accession>A2FLX0</accession>
<protein>
    <submittedName>
        <fullName evidence="1">Uncharacterized protein</fullName>
    </submittedName>
</protein>
<dbReference type="EMBL" id="DS113876">
    <property type="protein sequence ID" value="EAX94103.1"/>
    <property type="molecule type" value="Genomic_DNA"/>
</dbReference>